<feature type="compositionally biased region" description="Basic and acidic residues" evidence="7">
    <location>
        <begin position="757"/>
        <end position="767"/>
    </location>
</feature>
<gene>
    <name evidence="11" type="primary">rqc2</name>
    <name evidence="10" type="ORF">SJAG_01074</name>
</gene>
<dbReference type="FunFam" id="2.30.310.10:FF:000003">
    <property type="entry name" value="Zinc knuckle domain containing protein"/>
    <property type="match status" value="1"/>
</dbReference>
<dbReference type="OrthoDB" id="207084at2759"/>
<protein>
    <recommendedName>
        <fullName evidence="5">Ribosome quality control complex subunit 2</fullName>
    </recommendedName>
</protein>
<reference evidence="10 12" key="1">
    <citation type="journal article" date="2011" name="Science">
        <title>Comparative functional genomics of the fission yeasts.</title>
        <authorList>
            <person name="Rhind N."/>
            <person name="Chen Z."/>
            <person name="Yassour M."/>
            <person name="Thompson D.A."/>
            <person name="Haas B.J."/>
            <person name="Habib N."/>
            <person name="Wapinski I."/>
            <person name="Roy S."/>
            <person name="Lin M.F."/>
            <person name="Heiman D.I."/>
            <person name="Young S.K."/>
            <person name="Furuya K."/>
            <person name="Guo Y."/>
            <person name="Pidoux A."/>
            <person name="Chen H.M."/>
            <person name="Robbertse B."/>
            <person name="Goldberg J.M."/>
            <person name="Aoki K."/>
            <person name="Bayne E.H."/>
            <person name="Berlin A.M."/>
            <person name="Desjardins C.A."/>
            <person name="Dobbs E."/>
            <person name="Dukaj L."/>
            <person name="Fan L."/>
            <person name="FitzGerald M.G."/>
            <person name="French C."/>
            <person name="Gujja S."/>
            <person name="Hansen K."/>
            <person name="Keifenheim D."/>
            <person name="Levin J.Z."/>
            <person name="Mosher R.A."/>
            <person name="Mueller C.A."/>
            <person name="Pfiffner J."/>
            <person name="Priest M."/>
            <person name="Russ C."/>
            <person name="Smialowska A."/>
            <person name="Swoboda P."/>
            <person name="Sykes S.M."/>
            <person name="Vaughn M."/>
            <person name="Vengrova S."/>
            <person name="Yoder R."/>
            <person name="Zeng Q."/>
            <person name="Allshire R."/>
            <person name="Baulcombe D."/>
            <person name="Birren B.W."/>
            <person name="Brown W."/>
            <person name="Ekwall K."/>
            <person name="Kellis M."/>
            <person name="Leatherwood J."/>
            <person name="Levin H."/>
            <person name="Margalit H."/>
            <person name="Martienssen R."/>
            <person name="Nieduszynski C.A."/>
            <person name="Spatafora J.W."/>
            <person name="Friedman N."/>
            <person name="Dalgaard J.Z."/>
            <person name="Baumann P."/>
            <person name="Niki H."/>
            <person name="Regev A."/>
            <person name="Nusbaum C."/>
        </authorList>
    </citation>
    <scope>NUCLEOTIDE SEQUENCE [LARGE SCALE GENOMIC DNA]</scope>
    <source>
        <strain evidence="12">yFS275 / FY16936</strain>
    </source>
</reference>
<dbReference type="GO" id="GO:0005737">
    <property type="term" value="C:cytoplasm"/>
    <property type="evidence" value="ECO:0007669"/>
    <property type="project" value="UniProtKB-SubCell"/>
</dbReference>
<dbReference type="Gene3D" id="2.30.310.10">
    <property type="entry name" value="ibrinogen binding protein from staphylococcus aureus domain"/>
    <property type="match status" value="1"/>
</dbReference>
<feature type="domain" description="NFACT protein C-terminal" evidence="9">
    <location>
        <begin position="908"/>
        <end position="970"/>
    </location>
</feature>
<proteinExistence type="inferred from homology"/>
<feature type="compositionally biased region" description="Polar residues" evidence="7">
    <location>
        <begin position="835"/>
        <end position="857"/>
    </location>
</feature>
<dbReference type="PANTHER" id="PTHR15239:SF6">
    <property type="entry name" value="RIBOSOME QUALITY CONTROL COMPLEX SUBUNIT NEMF"/>
    <property type="match status" value="1"/>
</dbReference>
<dbReference type="EMBL" id="KE651166">
    <property type="protein sequence ID" value="EEB06047.1"/>
    <property type="molecule type" value="Genomic_DNA"/>
</dbReference>
<feature type="region of interest" description="Disordered" evidence="7">
    <location>
        <begin position="720"/>
        <end position="860"/>
    </location>
</feature>
<dbReference type="eggNOG" id="KOG2030">
    <property type="taxonomic scope" value="Eukaryota"/>
</dbReference>
<evidence type="ECO:0000313" key="11">
    <source>
        <dbReference type="JaponicusDB" id="SJAG_01074"/>
    </source>
</evidence>
<evidence type="ECO:0000256" key="5">
    <source>
        <dbReference type="ARBA" id="ARBA00070414"/>
    </source>
</evidence>
<dbReference type="InterPro" id="IPR008532">
    <property type="entry name" value="NFACT_RNA-bd"/>
</dbReference>
<evidence type="ECO:0000256" key="6">
    <source>
        <dbReference type="SAM" id="Coils"/>
    </source>
</evidence>
<sequence>MKQRFSALDVSAITAELKDRLLGCRLNNIYDLNARTFLLKFGKQDVKESVIIESGARVHATKFQRNPAPLSGFVTKLRKHLKSRRLTNLYQLRSDRVVVFTFGGGENDSDPAWTYYLVCEFFAAGNILLLDGSFKILSLLRVVTFDKNQFYAVGQRYDLNDALTEAQRTISMESLSLLLDQITEQEKAVADVSPTNEEVKDTKKSNKSKKPKVTTLRKALTIRLGRYGNALIEHCIRLSQLDPLMLASDFKNDEEKKKELLEAFHEADKIMNDATKPPIKGYIFGLQQDIIKSGEETGAQKTEQVLMYEDFHPFKPLQLLQNNNRTCIEFPSYNECVDEFFSSLESQKIEKQNHDRLKTFAKRIENAKRDVENKLKELQKAQELSEKKAQAIELNPQLVEGAIEYVNSLVGQAMDWLDIEKLITVQQRRQHAFASVIRLPLQLKKNLITLVLPDPNPLAVDEESEQSESESDSEPESTIITPVQRRLIQPKGLAVEVDLALGAFANARVHYNNRRLAALKEEKTIESSSKAIKNTQKRAEADLKTAAAEAKQALTASRRTFFFEKFHWFISSDGYLVLGGRDNQQRELLYEKYCNKGDVYVSADLPNSSSVIIKNRNENDPIPPNTLQQAGALALATSKAWDTKTVISAWWVPIHAVSKVDQTKQILPTGHFWINEEKNYLPPTNLVMGYGILWFLDEVSARRRREKRILRDEMMSQVSEDMSNVSIASSSAPSVASESQTSLLATTEPTTNLLGREQQKVFKEQKPSRKAKKTVVKAPSAKERREARKLRRQQALQESLKKPTTLEDASDPQTILALLKESKKKKKRSANAGSTSDASTPTSQDVSSIEPPSSATTEFELVKEQEPVVGKEELPAQQHEKQAERTRVLVDMPTQTFLSAEQLAEVNEARDYLSPELSEKDKVLYAVPIFMPYSGMNKFTYKIKIQPGSAKVGKTSREVIEYFKRSMPKKSPLLHALDALKDSEISAPVYVSRLKAIYPQSAKKTSKSKGSKK</sequence>
<keyword evidence="4 6" id="KW-0175">Coiled coil</keyword>
<dbReference type="GO" id="GO:0043023">
    <property type="term" value="F:ribosomal large subunit binding"/>
    <property type="evidence" value="ECO:0000318"/>
    <property type="project" value="GO_Central"/>
</dbReference>
<feature type="domain" description="NFACT RNA-binding" evidence="8">
    <location>
        <begin position="565"/>
        <end position="675"/>
    </location>
</feature>
<keyword evidence="12" id="KW-1185">Reference proteome</keyword>
<comment type="similarity">
    <text evidence="2">Belongs to the NEMF family.</text>
</comment>
<comment type="subcellular location">
    <subcellularLocation>
        <location evidence="1">Cytoplasm</location>
    </subcellularLocation>
</comment>
<evidence type="ECO:0000313" key="12">
    <source>
        <dbReference type="Proteomes" id="UP000001744"/>
    </source>
</evidence>
<dbReference type="InterPro" id="IPR051608">
    <property type="entry name" value="RQC_Subunit_NEMF"/>
</dbReference>
<dbReference type="RefSeq" id="XP_002172340.1">
    <property type="nucleotide sequence ID" value="XM_002172304.2"/>
</dbReference>
<dbReference type="GeneID" id="7048317"/>
<evidence type="ECO:0000256" key="2">
    <source>
        <dbReference type="ARBA" id="ARBA00008318"/>
    </source>
</evidence>
<feature type="region of interest" description="Disordered" evidence="7">
    <location>
        <begin position="458"/>
        <end position="481"/>
    </location>
</feature>
<evidence type="ECO:0000256" key="1">
    <source>
        <dbReference type="ARBA" id="ARBA00004496"/>
    </source>
</evidence>
<evidence type="ECO:0000256" key="7">
    <source>
        <dbReference type="SAM" id="MobiDB-lite"/>
    </source>
</evidence>
<evidence type="ECO:0000256" key="3">
    <source>
        <dbReference type="ARBA" id="ARBA00022490"/>
    </source>
</evidence>
<feature type="compositionally biased region" description="Polar residues" evidence="7">
    <location>
        <begin position="743"/>
        <end position="753"/>
    </location>
</feature>
<dbReference type="OMA" id="MFLEFFA"/>
<evidence type="ECO:0000313" key="10">
    <source>
        <dbReference type="EMBL" id="EEB06047.1"/>
    </source>
</evidence>
<dbReference type="JaponicusDB" id="SJAG_01074">
    <property type="gene designation" value="rqc2"/>
</dbReference>
<accession>B6JXE6</accession>
<dbReference type="Proteomes" id="UP000001744">
    <property type="component" value="Unassembled WGS sequence"/>
</dbReference>
<dbReference type="PANTHER" id="PTHR15239">
    <property type="entry name" value="NUCLEAR EXPORT MEDIATOR FACTOR NEMF"/>
    <property type="match status" value="1"/>
</dbReference>
<dbReference type="InterPro" id="IPR021846">
    <property type="entry name" value="NFACT-C"/>
</dbReference>
<dbReference type="Pfam" id="PF05670">
    <property type="entry name" value="NFACT-R_1"/>
    <property type="match status" value="1"/>
</dbReference>
<feature type="region of interest" description="Disordered" evidence="7">
    <location>
        <begin position="190"/>
        <end position="211"/>
    </location>
</feature>
<dbReference type="GO" id="GO:0072344">
    <property type="term" value="P:rescue of stalled ribosome"/>
    <property type="evidence" value="ECO:0000318"/>
    <property type="project" value="GO_Central"/>
</dbReference>
<evidence type="ECO:0000259" key="9">
    <source>
        <dbReference type="Pfam" id="PF11923"/>
    </source>
</evidence>
<dbReference type="GO" id="GO:0000049">
    <property type="term" value="F:tRNA binding"/>
    <property type="evidence" value="ECO:0000318"/>
    <property type="project" value="GO_Central"/>
</dbReference>
<dbReference type="HOGENOM" id="CLU_003612_1_1_1"/>
<evidence type="ECO:0000259" key="8">
    <source>
        <dbReference type="Pfam" id="PF05670"/>
    </source>
</evidence>
<name>B6JXE6_SCHJY</name>
<dbReference type="AlphaFoldDB" id="B6JXE6"/>
<keyword evidence="3" id="KW-0963">Cytoplasm</keyword>
<dbReference type="GO" id="GO:1990112">
    <property type="term" value="C:RQC complex"/>
    <property type="evidence" value="ECO:0000318"/>
    <property type="project" value="GO_Central"/>
</dbReference>
<feature type="compositionally biased region" description="Low complexity" evidence="7">
    <location>
        <begin position="723"/>
        <end position="742"/>
    </location>
</feature>
<dbReference type="Pfam" id="PF05833">
    <property type="entry name" value="NFACT_N"/>
    <property type="match status" value="1"/>
</dbReference>
<dbReference type="GO" id="GO:1990116">
    <property type="term" value="P:ribosome-associated ubiquitin-dependent protein catabolic process"/>
    <property type="evidence" value="ECO:0000318"/>
    <property type="project" value="GO_Central"/>
</dbReference>
<feature type="compositionally biased region" description="Acidic residues" evidence="7">
    <location>
        <begin position="460"/>
        <end position="475"/>
    </location>
</feature>
<evidence type="ECO:0000256" key="4">
    <source>
        <dbReference type="ARBA" id="ARBA00023054"/>
    </source>
</evidence>
<dbReference type="Pfam" id="PF11923">
    <property type="entry name" value="NFACT-C"/>
    <property type="match status" value="1"/>
</dbReference>
<feature type="coiled-coil region" evidence="6">
    <location>
        <begin position="357"/>
        <end position="395"/>
    </location>
</feature>
<dbReference type="STRING" id="402676.B6JXE6"/>
<organism evidence="10 12">
    <name type="scientific">Schizosaccharomyces japonicus (strain yFS275 / FY16936)</name>
    <name type="common">Fission yeast</name>
    <dbReference type="NCBI Taxonomy" id="402676"/>
    <lineage>
        <taxon>Eukaryota</taxon>
        <taxon>Fungi</taxon>
        <taxon>Dikarya</taxon>
        <taxon>Ascomycota</taxon>
        <taxon>Taphrinomycotina</taxon>
        <taxon>Schizosaccharomycetes</taxon>
        <taxon>Schizosaccharomycetales</taxon>
        <taxon>Schizosaccharomycetaceae</taxon>
        <taxon>Schizosaccharomyces</taxon>
    </lineage>
</organism>
<dbReference type="VEuPathDB" id="FungiDB:SJAG_01074"/>